<protein>
    <submittedName>
        <fullName evidence="1">RHS repeat-associated core domain protein</fullName>
    </submittedName>
</protein>
<dbReference type="AlphaFoldDB" id="H2IRT0"/>
<proteinExistence type="predicted"/>
<gene>
    <name evidence="1" type="ordered locus">Rahaq2_2746</name>
</gene>
<dbReference type="Gene3D" id="2.180.10.10">
    <property type="entry name" value="RHS repeat-associated core"/>
    <property type="match status" value="1"/>
</dbReference>
<dbReference type="PATRIC" id="fig|745277.3.peg.2626"/>
<dbReference type="NCBIfam" id="TIGR03696">
    <property type="entry name" value="Rhs_assc_core"/>
    <property type="match status" value="1"/>
</dbReference>
<organism evidence="1 2">
    <name type="scientific">Rahnella aquatilis (strain ATCC 33071 / DSM 4594 / JCM 1683 / NBRC 105701 / NCIMB 13365 / CIP 78.65)</name>
    <dbReference type="NCBI Taxonomy" id="745277"/>
    <lineage>
        <taxon>Bacteria</taxon>
        <taxon>Pseudomonadati</taxon>
        <taxon>Pseudomonadota</taxon>
        <taxon>Gammaproteobacteria</taxon>
        <taxon>Enterobacterales</taxon>
        <taxon>Yersiniaceae</taxon>
        <taxon>Rahnella</taxon>
    </lineage>
</organism>
<reference evidence="1 2" key="1">
    <citation type="journal article" date="2012" name="J. Bacteriol.">
        <title>Complete Genome Sequence of Rahnella aquatilis CIP 78.65.</title>
        <authorList>
            <person name="Martinez R.J."/>
            <person name="Bruce D."/>
            <person name="Detter C."/>
            <person name="Goodwin L.A."/>
            <person name="Han J."/>
            <person name="Han C.S."/>
            <person name="Held B."/>
            <person name="Land M.L."/>
            <person name="Mikhailova N."/>
            <person name="Nolan M."/>
            <person name="Pennacchio L."/>
            <person name="Pitluck S."/>
            <person name="Tapia R."/>
            <person name="Woyke T."/>
            <person name="Sobecky P.A."/>
        </authorList>
    </citation>
    <scope>NUCLEOTIDE SEQUENCE [LARGE SCALE GENOMIC DNA]</scope>
    <source>
        <strain evidence="2">ATCC 33071 / DSM 4594 / JCM 1683 / NBRC 105701 / NCIMB 13365 / CIP 78.65</strain>
    </source>
</reference>
<dbReference type="InterPro" id="IPR006530">
    <property type="entry name" value="YD"/>
</dbReference>
<dbReference type="PANTHER" id="PTHR32305:SF15">
    <property type="entry name" value="PROTEIN RHSA-RELATED"/>
    <property type="match status" value="1"/>
</dbReference>
<dbReference type="PANTHER" id="PTHR32305">
    <property type="match status" value="1"/>
</dbReference>
<dbReference type="Proteomes" id="UP000009010">
    <property type="component" value="Chromosome"/>
</dbReference>
<keyword evidence="2" id="KW-1185">Reference proteome</keyword>
<dbReference type="InterPro" id="IPR022385">
    <property type="entry name" value="Rhs_assc_core"/>
</dbReference>
<dbReference type="InterPro" id="IPR050708">
    <property type="entry name" value="T6SS_VgrG/RHS"/>
</dbReference>
<dbReference type="EMBL" id="CP003244">
    <property type="protein sequence ID" value="AEX52581.1"/>
    <property type="molecule type" value="Genomic_DNA"/>
</dbReference>
<dbReference type="eggNOG" id="COG3209">
    <property type="taxonomic scope" value="Bacteria"/>
</dbReference>
<reference evidence="2" key="2">
    <citation type="submission" date="2012-01" db="EMBL/GenBank/DDBJ databases">
        <title>Complete sequence of chromosome of Rahnella aquatilis CIP 78.65.</title>
        <authorList>
            <person name="Lucas S."/>
            <person name="Han J."/>
            <person name="Lapidus A."/>
            <person name="Cheng J.-F."/>
            <person name="Goodwin L."/>
            <person name="Pitluck S."/>
            <person name="Peters L."/>
            <person name="Ovchinnikova G."/>
            <person name="Held B."/>
            <person name="Detter J.C."/>
            <person name="Han C."/>
            <person name="Tapia R."/>
            <person name="Land M."/>
            <person name="Hauser L."/>
            <person name="Kyrpides N."/>
            <person name="Ivanova N."/>
            <person name="Pagani I."/>
            <person name="Sobecky P."/>
            <person name="Martinez R."/>
            <person name="Woyke T."/>
        </authorList>
    </citation>
    <scope>NUCLEOTIDE SEQUENCE [LARGE SCALE GENOMIC DNA]</scope>
    <source>
        <strain evidence="2">ATCC 33071 / DSM 4594 / JCM 1683 / NBRC 105701 / NCIMB 13365 / CIP 78.65</strain>
    </source>
</reference>
<dbReference type="NCBIfam" id="TIGR01643">
    <property type="entry name" value="YD_repeat_2x"/>
    <property type="match status" value="1"/>
</dbReference>
<dbReference type="KEGG" id="raq:Rahaq2_2746"/>
<evidence type="ECO:0000313" key="1">
    <source>
        <dbReference type="EMBL" id="AEX52581.1"/>
    </source>
</evidence>
<name>H2IRT0_RAHAC</name>
<sequence>MKQQTNLYTQTPDIGVYDNRGLLIRGLRYNRASLDDALQELISQNSYTDQGFIKQSTDARLFARMQHGESVVPNITTIYSLSGQPLKTESVDAGSSWQMGTCEGHFCWGQDSEGNQCWHQYDNIGRPVMVTEQAMDQASCVSERFIYGSDKSLNQNSRLIAHYDPAGVEKNLAYMLTGQPAGISRQLLADMDTPANWAGEDESAWQVALNPESFQTNWDYDATGNTTLQTDARGNQQRWVCNVAGQLQEHYLTLAGDTEKVTVSDIEYSAAGQILRETAGNGVVTQYIYEAETQRITGVTTLRGDNTTLCDLRYEYDPVGNVTFVTDLSQDVRFYKNRRVTPDKTYSYDALYQLISASGRQNNTIVHQGPELPAPIVDSSNLVPWNRSYTYDAAGNMTQFSHLSEQNFTQQTVIATNNNRALLQTGDVKPEDVDDSFDATGNILMLQPGQPMIWDQRNELQQITLVQRSNENDSDWERYYYAGGHQRIAKKAQLNSGQNTQQVLYLPGMEIRCTRAGENVSEQIVTVNISAGSAQLRVLVWETGGDTSITSPQWRYSLGNLIRSQNIELDEAGNVLTIEEYFPFGGTAVWAGNSSEVKYKYVRYSGKELDRSGLYYYGLRYYMPWCCRWVSADPGGIADGLNLYCMVHNNPVSYHDIGGMISDEAKNEIKGYGCKPSQGKNSHFIVKDIAEGLIHVSIKGTNEQLSPLGFKFSRETSEPRTIEYLAISSKYYRSSVVGGSTVINPVTSAGKDLQALGKVNALNKMTVVINGGFYNMGQKAAGNEPENTPIGPTVYNGNTQVKSLPVPSQYANDYHSLSLGYQSKLSSAPLLSSGGQPRFESLPANDANYKLKNPRQIPEPGTLTHAAHPNPRAAIISTRKIVDEGMQRLLIGKSTGERGALSSNGYTLSEWSMVVNRINQLNPIPGTALNLDGGGSAYIGVIGSNGEKILESSQLEGGRAAANFIRFSHYPPQAGQSTSTRL</sequence>
<accession>H2IRT0</accession>
<dbReference type="STRING" id="745277.Rahaq2_2746"/>
<dbReference type="OrthoDB" id="8596416at2"/>
<dbReference type="HOGENOM" id="CLU_010688_0_1_6"/>
<evidence type="ECO:0000313" key="2">
    <source>
        <dbReference type="Proteomes" id="UP000009010"/>
    </source>
</evidence>